<dbReference type="InterPro" id="IPR036610">
    <property type="entry name" value="PEBP-like_sf"/>
</dbReference>
<keyword evidence="2" id="KW-1185">Reference proteome</keyword>
<dbReference type="Pfam" id="PF01161">
    <property type="entry name" value="PBP"/>
    <property type="match status" value="1"/>
</dbReference>
<evidence type="ECO:0000313" key="1">
    <source>
        <dbReference type="EMBL" id="ONM45669.1"/>
    </source>
</evidence>
<dbReference type="PANTHER" id="PTHR30289:SF1">
    <property type="entry name" value="PEBP (PHOSPHATIDYLETHANOLAMINE-BINDING PROTEIN) FAMILY PROTEIN"/>
    <property type="match status" value="1"/>
</dbReference>
<dbReference type="STRING" id="254161.SAMN05216256_10844"/>
<dbReference type="Gene3D" id="3.90.280.10">
    <property type="entry name" value="PEBP-like"/>
    <property type="match status" value="1"/>
</dbReference>
<accession>A0A1S8DL74</accession>
<proteinExistence type="predicted"/>
<name>A0A1S8DL74_9GAMM</name>
<dbReference type="AlphaFoldDB" id="A0A1S8DL74"/>
<organism evidence="1 2">
    <name type="scientific">Halopseudomonas pachastrellae</name>
    <dbReference type="NCBI Taxonomy" id="254161"/>
    <lineage>
        <taxon>Bacteria</taxon>
        <taxon>Pseudomonadati</taxon>
        <taxon>Pseudomonadota</taxon>
        <taxon>Gammaproteobacteria</taxon>
        <taxon>Pseudomonadales</taxon>
        <taxon>Pseudomonadaceae</taxon>
        <taxon>Halopseudomonas</taxon>
    </lineage>
</organism>
<dbReference type="SUPFAM" id="SSF49777">
    <property type="entry name" value="PEBP-like"/>
    <property type="match status" value="1"/>
</dbReference>
<dbReference type="OrthoDB" id="9797506at2"/>
<dbReference type="NCBIfam" id="TIGR00481">
    <property type="entry name" value="YbhB/YbcL family Raf kinase inhibitor-like protein"/>
    <property type="match status" value="1"/>
</dbReference>
<evidence type="ECO:0000313" key="2">
    <source>
        <dbReference type="Proteomes" id="UP000242847"/>
    </source>
</evidence>
<dbReference type="InterPro" id="IPR008914">
    <property type="entry name" value="PEBP"/>
</dbReference>
<dbReference type="CDD" id="cd00865">
    <property type="entry name" value="PEBP_bact_arch"/>
    <property type="match status" value="1"/>
</dbReference>
<dbReference type="RefSeq" id="WP_083724003.1">
    <property type="nucleotide sequence ID" value="NZ_FOUD01000008.1"/>
</dbReference>
<gene>
    <name evidence="1" type="ORF">BXT89_01600</name>
</gene>
<dbReference type="EMBL" id="MUBC01000002">
    <property type="protein sequence ID" value="ONM45669.1"/>
    <property type="molecule type" value="Genomic_DNA"/>
</dbReference>
<dbReference type="InterPro" id="IPR005247">
    <property type="entry name" value="YbhB_YbcL/LppC-like"/>
</dbReference>
<reference evidence="1 2" key="1">
    <citation type="submission" date="2017-01" db="EMBL/GenBank/DDBJ databases">
        <title>Draft genome sequence of Pseudomonas pachastrellae type strain CCUG 46540T from a deep sea.</title>
        <authorList>
            <person name="Gomila M."/>
            <person name="Mulet M."/>
            <person name="Lalucat J."/>
            <person name="Garcia-Valdes E."/>
        </authorList>
    </citation>
    <scope>NUCLEOTIDE SEQUENCE [LARGE SCALE GENOMIC DNA]</scope>
    <source>
        <strain evidence="1 2">CCUG 46540</strain>
    </source>
</reference>
<dbReference type="Proteomes" id="UP000242847">
    <property type="component" value="Unassembled WGS sequence"/>
</dbReference>
<sequence>MGFAFSNDLELTSSAFGNNGAIAAKHTGDDVDVSPALSWKNAPAGTKSFAVICHDPDAPLISANGTYGFVHWVLYNIPASVSELAEGCADYTQGVNNFGNSGYNGPLPPEGHGQHKYYFWVIALDAELDLPAGLTLWQLLEKIEPHATVMNRLIGTYQRG</sequence>
<comment type="caution">
    <text evidence="1">The sequence shown here is derived from an EMBL/GenBank/DDBJ whole genome shotgun (WGS) entry which is preliminary data.</text>
</comment>
<protein>
    <submittedName>
        <fullName evidence="1">Phospholipid-binding protein</fullName>
    </submittedName>
</protein>
<dbReference type="PANTHER" id="PTHR30289">
    <property type="entry name" value="UNCHARACTERIZED PROTEIN YBCL-RELATED"/>
    <property type="match status" value="1"/>
</dbReference>